<dbReference type="EMBL" id="JYDO01000308">
    <property type="protein sequence ID" value="KRZ65699.1"/>
    <property type="molecule type" value="Genomic_DNA"/>
</dbReference>
<name>A0A0V1M1V0_9BILA</name>
<reference evidence="1 2" key="1">
    <citation type="submission" date="2015-01" db="EMBL/GenBank/DDBJ databases">
        <title>Evolution of Trichinella species and genotypes.</title>
        <authorList>
            <person name="Korhonen P.K."/>
            <person name="Edoardo P."/>
            <person name="Giuseppe L.R."/>
            <person name="Gasser R.B."/>
        </authorList>
    </citation>
    <scope>NUCLEOTIDE SEQUENCE [LARGE SCALE GENOMIC DNA]</scope>
    <source>
        <strain evidence="1">ISS1980</strain>
    </source>
</reference>
<comment type="caution">
    <text evidence="1">The sequence shown here is derived from an EMBL/GenBank/DDBJ whole genome shotgun (WGS) entry which is preliminary data.</text>
</comment>
<proteinExistence type="predicted"/>
<evidence type="ECO:0000313" key="2">
    <source>
        <dbReference type="Proteomes" id="UP000054843"/>
    </source>
</evidence>
<feature type="non-terminal residue" evidence="1">
    <location>
        <position position="1"/>
    </location>
</feature>
<protein>
    <submittedName>
        <fullName evidence="1">Uncharacterized protein</fullName>
    </submittedName>
</protein>
<organism evidence="1 2">
    <name type="scientific">Trichinella papuae</name>
    <dbReference type="NCBI Taxonomy" id="268474"/>
    <lineage>
        <taxon>Eukaryota</taxon>
        <taxon>Metazoa</taxon>
        <taxon>Ecdysozoa</taxon>
        <taxon>Nematoda</taxon>
        <taxon>Enoplea</taxon>
        <taxon>Dorylaimia</taxon>
        <taxon>Trichinellida</taxon>
        <taxon>Trichinellidae</taxon>
        <taxon>Trichinella</taxon>
    </lineage>
</organism>
<dbReference type="Proteomes" id="UP000054843">
    <property type="component" value="Unassembled WGS sequence"/>
</dbReference>
<accession>A0A0V1M1V0</accession>
<dbReference type="AlphaFoldDB" id="A0A0V1M1V0"/>
<keyword evidence="2" id="KW-1185">Reference proteome</keyword>
<evidence type="ECO:0000313" key="1">
    <source>
        <dbReference type="EMBL" id="KRZ65699.1"/>
    </source>
</evidence>
<gene>
    <name evidence="1" type="ORF">T10_9871</name>
</gene>
<sequence>LKEAGVTVVMSPAEMGILLARHMYHGHPGAH</sequence>